<sequence>MNQDLQLDLADNAKQWLALSQSISASEKATFDALHNGFFAAYGPNFMAHVYRASIEQVLQNMPTVERDKLLVAFRQALDSAIERHAYMLPTAADCSACHARKF</sequence>
<gene>
    <name evidence="1" type="ORF">SAMN04515668_1508</name>
</gene>
<organism evidence="1 2">
    <name type="scientific">Hymenobacter arizonensis</name>
    <name type="common">Siccationidurans arizonensis</name>
    <dbReference type="NCBI Taxonomy" id="1227077"/>
    <lineage>
        <taxon>Bacteria</taxon>
        <taxon>Pseudomonadati</taxon>
        <taxon>Bacteroidota</taxon>
        <taxon>Cytophagia</taxon>
        <taxon>Cytophagales</taxon>
        <taxon>Hymenobacteraceae</taxon>
        <taxon>Hymenobacter</taxon>
    </lineage>
</organism>
<accession>A0A1I5WV25</accession>
<dbReference type="AlphaFoldDB" id="A0A1I5WV25"/>
<name>A0A1I5WV25_HYMAR</name>
<dbReference type="OrthoDB" id="884373at2"/>
<evidence type="ECO:0000313" key="2">
    <source>
        <dbReference type="Proteomes" id="UP000199029"/>
    </source>
</evidence>
<dbReference type="STRING" id="1227077.SAMN04515668_1508"/>
<dbReference type="RefSeq" id="WP_092670685.1">
    <property type="nucleotide sequence ID" value="NZ_FOXS01000002.1"/>
</dbReference>
<keyword evidence="2" id="KW-1185">Reference proteome</keyword>
<proteinExistence type="predicted"/>
<reference evidence="2" key="1">
    <citation type="submission" date="2016-10" db="EMBL/GenBank/DDBJ databases">
        <authorList>
            <person name="Varghese N."/>
            <person name="Submissions S."/>
        </authorList>
    </citation>
    <scope>NUCLEOTIDE SEQUENCE [LARGE SCALE GENOMIC DNA]</scope>
    <source>
        <strain evidence="2">OR362-8,ATCC BAA-1266,JCM 13504</strain>
    </source>
</reference>
<evidence type="ECO:0000313" key="1">
    <source>
        <dbReference type="EMBL" id="SFQ23632.1"/>
    </source>
</evidence>
<dbReference type="Proteomes" id="UP000199029">
    <property type="component" value="Unassembled WGS sequence"/>
</dbReference>
<dbReference type="EMBL" id="FOXS01000002">
    <property type="protein sequence ID" value="SFQ23632.1"/>
    <property type="molecule type" value="Genomic_DNA"/>
</dbReference>
<protein>
    <submittedName>
        <fullName evidence="1">Uncharacterized protein</fullName>
    </submittedName>
</protein>